<keyword evidence="3" id="KW-1185">Reference proteome</keyword>
<gene>
    <name evidence="2" type="ORF">BaRGS_00016197</name>
</gene>
<evidence type="ECO:0000313" key="3">
    <source>
        <dbReference type="Proteomes" id="UP001519460"/>
    </source>
</evidence>
<organism evidence="2 3">
    <name type="scientific">Batillaria attramentaria</name>
    <dbReference type="NCBI Taxonomy" id="370345"/>
    <lineage>
        <taxon>Eukaryota</taxon>
        <taxon>Metazoa</taxon>
        <taxon>Spiralia</taxon>
        <taxon>Lophotrochozoa</taxon>
        <taxon>Mollusca</taxon>
        <taxon>Gastropoda</taxon>
        <taxon>Caenogastropoda</taxon>
        <taxon>Sorbeoconcha</taxon>
        <taxon>Cerithioidea</taxon>
        <taxon>Batillariidae</taxon>
        <taxon>Batillaria</taxon>
    </lineage>
</organism>
<reference evidence="2 3" key="1">
    <citation type="journal article" date="2023" name="Sci. Data">
        <title>Genome assembly of the Korean intertidal mud-creeper Batillaria attramentaria.</title>
        <authorList>
            <person name="Patra A.K."/>
            <person name="Ho P.T."/>
            <person name="Jun S."/>
            <person name="Lee S.J."/>
            <person name="Kim Y."/>
            <person name="Won Y.J."/>
        </authorList>
    </citation>
    <scope>NUCLEOTIDE SEQUENCE [LARGE SCALE GENOMIC DNA]</scope>
    <source>
        <strain evidence="2">Wonlab-2016</strain>
    </source>
</reference>
<protein>
    <submittedName>
        <fullName evidence="2">Uncharacterized protein</fullName>
    </submittedName>
</protein>
<feature type="region of interest" description="Disordered" evidence="1">
    <location>
        <begin position="43"/>
        <end position="62"/>
    </location>
</feature>
<dbReference type="Proteomes" id="UP001519460">
    <property type="component" value="Unassembled WGS sequence"/>
</dbReference>
<evidence type="ECO:0000256" key="1">
    <source>
        <dbReference type="SAM" id="MobiDB-lite"/>
    </source>
</evidence>
<sequence>MADRNEGDISQSNPPTCGFFHRQAATPAGLWEVLSLGSEPRPLHPIESSSVRQIKGGHSFTPENRIKQSVRGIPCLTLTSSRRNFARALRPITCRCPKTN</sequence>
<evidence type="ECO:0000313" key="2">
    <source>
        <dbReference type="EMBL" id="KAK7492531.1"/>
    </source>
</evidence>
<proteinExistence type="predicted"/>
<accession>A0ABD0KZT7</accession>
<comment type="caution">
    <text evidence="2">The sequence shown here is derived from an EMBL/GenBank/DDBJ whole genome shotgun (WGS) entry which is preliminary data.</text>
</comment>
<name>A0ABD0KZT7_9CAEN</name>
<dbReference type="EMBL" id="JACVVK020000102">
    <property type="protein sequence ID" value="KAK7492531.1"/>
    <property type="molecule type" value="Genomic_DNA"/>
</dbReference>
<dbReference type="AlphaFoldDB" id="A0ABD0KZT7"/>